<name>A0A3C1K8R0_9MICO</name>
<evidence type="ECO:0000313" key="1">
    <source>
        <dbReference type="EMBL" id="HAN23022.1"/>
    </source>
</evidence>
<dbReference type="AlphaFoldDB" id="A0A3C1K8R0"/>
<organism evidence="1 2">
    <name type="scientific">Microbacterium ginsengisoli</name>
    <dbReference type="NCBI Taxonomy" id="400772"/>
    <lineage>
        <taxon>Bacteria</taxon>
        <taxon>Bacillati</taxon>
        <taxon>Actinomycetota</taxon>
        <taxon>Actinomycetes</taxon>
        <taxon>Micrococcales</taxon>
        <taxon>Microbacteriaceae</taxon>
        <taxon>Microbacterium</taxon>
    </lineage>
</organism>
<protein>
    <submittedName>
        <fullName evidence="1">Uncharacterized protein</fullName>
    </submittedName>
</protein>
<evidence type="ECO:0000313" key="2">
    <source>
        <dbReference type="Proteomes" id="UP000257479"/>
    </source>
</evidence>
<dbReference type="EMBL" id="DMNG01000005">
    <property type="protein sequence ID" value="HAN23022.1"/>
    <property type="molecule type" value="Genomic_DNA"/>
</dbReference>
<comment type="caution">
    <text evidence="1">The sequence shown here is derived from an EMBL/GenBank/DDBJ whole genome shotgun (WGS) entry which is preliminary data.</text>
</comment>
<accession>A0A3C1K8R0</accession>
<sequence length="308" mass="33492">MSEVKRRRFLNEPGEGLLLNSDPVEFVRRFDEFVDESGLPPERVLALPLISVPLPVATVGEDGRPNRWSGANPAFMWHPLMWLPAHIALRYRYRVIDDAQGGTDIDYEIESDSLWATRVALELVHSGLYNPEDGTWLDVLAYAGLDIENPVDQARVELWLNGSHDDTLDAIDLEPLVLVPEDSEWALRAANDLVDTLVPAQWSLIASGIIEAVDSYVAQNGATDAALLSALNTMGQVAALALQGVPADPETGFSYVDVLSMLTAEALERGADVAALMESFLDALGEIAVDYRPSLQAMEADGPLAVAS</sequence>
<gene>
    <name evidence="1" type="ORF">DCP95_00415</name>
</gene>
<reference evidence="1 2" key="1">
    <citation type="journal article" date="2018" name="Nat. Biotechnol.">
        <title>A standardized bacterial taxonomy based on genome phylogeny substantially revises the tree of life.</title>
        <authorList>
            <person name="Parks D.H."/>
            <person name="Chuvochina M."/>
            <person name="Waite D.W."/>
            <person name="Rinke C."/>
            <person name="Skarshewski A."/>
            <person name="Chaumeil P.A."/>
            <person name="Hugenholtz P."/>
        </authorList>
    </citation>
    <scope>NUCLEOTIDE SEQUENCE [LARGE SCALE GENOMIC DNA]</scope>
    <source>
        <strain evidence="1">UBA9152</strain>
    </source>
</reference>
<proteinExistence type="predicted"/>
<dbReference type="Proteomes" id="UP000257479">
    <property type="component" value="Unassembled WGS sequence"/>
</dbReference>